<dbReference type="InterPro" id="IPR007253">
    <property type="entry name" value="Cell_wall-bd_2"/>
</dbReference>
<evidence type="ECO:0000313" key="4">
    <source>
        <dbReference type="EMBL" id="SDI01943.1"/>
    </source>
</evidence>
<dbReference type="Gene3D" id="3.40.50.12090">
    <property type="match status" value="1"/>
</dbReference>
<dbReference type="InterPro" id="IPR051922">
    <property type="entry name" value="Bact_Sporulation_Assoc"/>
</dbReference>
<dbReference type="InterPro" id="IPR011081">
    <property type="entry name" value="Big_4"/>
</dbReference>
<dbReference type="Gene3D" id="3.80.10.10">
    <property type="entry name" value="Ribonuclease Inhibitor"/>
    <property type="match status" value="1"/>
</dbReference>
<dbReference type="AlphaFoldDB" id="A0A1G8H5Q1"/>
<evidence type="ECO:0000256" key="2">
    <source>
        <dbReference type="ARBA" id="ARBA00022737"/>
    </source>
</evidence>
<dbReference type="PANTHER" id="PTHR30032:SF8">
    <property type="entry name" value="GERMINATION-SPECIFIC N-ACETYLMURAMOYL-L-ALANINE AMIDASE"/>
    <property type="match status" value="1"/>
</dbReference>
<name>A0A1G8H5Q1_9FIRM</name>
<dbReference type="PROSITE" id="PS51450">
    <property type="entry name" value="LRR"/>
    <property type="match status" value="3"/>
</dbReference>
<feature type="domain" description="Bacterial Ig-like" evidence="3">
    <location>
        <begin position="341"/>
        <end position="397"/>
    </location>
</feature>
<dbReference type="RefSeq" id="WP_092334995.1">
    <property type="nucleotide sequence ID" value="NZ_FNCP01000024.1"/>
</dbReference>
<evidence type="ECO:0000256" key="1">
    <source>
        <dbReference type="ARBA" id="ARBA00022614"/>
    </source>
</evidence>
<keyword evidence="2" id="KW-0677">Repeat</keyword>
<protein>
    <submittedName>
        <fullName evidence="4">Putative cell wall-binding protein</fullName>
    </submittedName>
</protein>
<dbReference type="EMBL" id="FNCP01000024">
    <property type="protein sequence ID" value="SDI01943.1"/>
    <property type="molecule type" value="Genomic_DNA"/>
</dbReference>
<dbReference type="InterPro" id="IPR001611">
    <property type="entry name" value="Leu-rich_rpt"/>
</dbReference>
<dbReference type="InterPro" id="IPR025875">
    <property type="entry name" value="Leu-rich_rpt_4"/>
</dbReference>
<reference evidence="5" key="1">
    <citation type="submission" date="2016-10" db="EMBL/GenBank/DDBJ databases">
        <authorList>
            <person name="Varghese N."/>
            <person name="Submissions S."/>
        </authorList>
    </citation>
    <scope>NUCLEOTIDE SEQUENCE [LARGE SCALE GENOMIC DNA]</scope>
    <source>
        <strain evidence="5">DSM 8344</strain>
    </source>
</reference>
<evidence type="ECO:0000313" key="5">
    <source>
        <dbReference type="Proteomes" id="UP000198656"/>
    </source>
</evidence>
<organism evidence="4 5">
    <name type="scientific">Desulfosporosinus hippei DSM 8344</name>
    <dbReference type="NCBI Taxonomy" id="1121419"/>
    <lineage>
        <taxon>Bacteria</taxon>
        <taxon>Bacillati</taxon>
        <taxon>Bacillota</taxon>
        <taxon>Clostridia</taxon>
        <taxon>Eubacteriales</taxon>
        <taxon>Desulfitobacteriaceae</taxon>
        <taxon>Desulfosporosinus</taxon>
    </lineage>
</organism>
<dbReference type="Proteomes" id="UP000198656">
    <property type="component" value="Unassembled WGS sequence"/>
</dbReference>
<dbReference type="SUPFAM" id="SSF52058">
    <property type="entry name" value="L domain-like"/>
    <property type="match status" value="1"/>
</dbReference>
<proteinExistence type="predicted"/>
<dbReference type="Pfam" id="PF07532">
    <property type="entry name" value="Big_4"/>
    <property type="match status" value="2"/>
</dbReference>
<dbReference type="PANTHER" id="PTHR30032">
    <property type="entry name" value="N-ACETYLMURAMOYL-L-ALANINE AMIDASE-RELATED"/>
    <property type="match status" value="1"/>
</dbReference>
<dbReference type="Pfam" id="PF12799">
    <property type="entry name" value="LRR_4"/>
    <property type="match status" value="2"/>
</dbReference>
<keyword evidence="5" id="KW-1185">Reference proteome</keyword>
<dbReference type="SMART" id="SM00365">
    <property type="entry name" value="LRR_SD22"/>
    <property type="match status" value="4"/>
</dbReference>
<dbReference type="OrthoDB" id="1927963at2"/>
<dbReference type="STRING" id="1121419.SAMN05443529_12461"/>
<feature type="domain" description="Bacterial Ig-like" evidence="3">
    <location>
        <begin position="415"/>
        <end position="470"/>
    </location>
</feature>
<sequence>MMRKLRKFHFLNPTKKNFILSLFLISLFVFTCPLIASASAYTVRIAGYDKYQTAAAISQQGWPNGADAAILAYGEDYPDALSAGPLAHKYNAPILLTDSYTLNSDTAAELKRLKVKKIYIIGGQAVISNEVQKQLTAMKIPTERLAGQDRYETSLLVAQAVGLSKGAFVTTGMNYPDALSIGPIAAANEMPILLVPPTELTPTQKDFLSKNKISTAIIVAGYYDLSDNVLNQFPEYELISGYDAYDRNIKLIKRFSGDLNLDTAYVSTGGGFSDGLAASALAQKEKNPIILLQGNTIPYTTLPFIQSRLISKFFILGGTSVISSSTESTLAELPAEIESVADVTDSIIEQQKYDPPKTVTATKSDGSTEEVPVTWTLSSVQTLKSGTYRFEGRVKNYSDSVFLKLTIYPKASKAENISAEIILGESYDFPETVEVAMSDGSSETYPVTWNTKIVPLNKAGSYSFQGTIEGLTQKITLTLKVSEDAKITFTDPELHSAVRRKLHKSSSESIYKSDVLDITSLNFRNDDITDLTGLEYFVNLKTLDVGNNQLTKIAALGKLKNLRTLKLNDNGLKDVSALKTLTSLTYLDISDNYITNFTSLKGLTQLTTLYLDDNEPFDDVDGYTPDYSPIRAYYDNLDKKDFSL</sequence>
<evidence type="ECO:0000259" key="3">
    <source>
        <dbReference type="Pfam" id="PF07532"/>
    </source>
</evidence>
<gene>
    <name evidence="4" type="ORF">SAMN05443529_12461</name>
</gene>
<dbReference type="InterPro" id="IPR032675">
    <property type="entry name" value="LRR_dom_sf"/>
</dbReference>
<dbReference type="Pfam" id="PF04122">
    <property type="entry name" value="CW_binding_2"/>
    <property type="match status" value="3"/>
</dbReference>
<keyword evidence="1" id="KW-0433">Leucine-rich repeat</keyword>
<accession>A0A1G8H5Q1</accession>